<dbReference type="AlphaFoldDB" id="A0A5B9QM63"/>
<evidence type="ECO:0000256" key="1">
    <source>
        <dbReference type="SAM" id="Phobius"/>
    </source>
</evidence>
<keyword evidence="4" id="KW-1185">Reference proteome</keyword>
<keyword evidence="1" id="KW-1133">Transmembrane helix</keyword>
<reference evidence="3 4" key="1">
    <citation type="submission" date="2019-08" db="EMBL/GenBank/DDBJ databases">
        <title>Deep-cultivation of Planctomycetes and their phenomic and genomic characterization uncovers novel biology.</title>
        <authorList>
            <person name="Wiegand S."/>
            <person name="Jogler M."/>
            <person name="Boedeker C."/>
            <person name="Pinto D."/>
            <person name="Vollmers J."/>
            <person name="Rivas-Marin E."/>
            <person name="Kohn T."/>
            <person name="Peeters S.H."/>
            <person name="Heuer A."/>
            <person name="Rast P."/>
            <person name="Oberbeckmann S."/>
            <person name="Bunk B."/>
            <person name="Jeske O."/>
            <person name="Meyerdierks A."/>
            <person name="Storesund J.E."/>
            <person name="Kallscheuer N."/>
            <person name="Luecker S."/>
            <person name="Lage O.M."/>
            <person name="Pohl T."/>
            <person name="Merkel B.J."/>
            <person name="Hornburger P."/>
            <person name="Mueller R.-W."/>
            <person name="Bruemmer F."/>
            <person name="Labrenz M."/>
            <person name="Spormann A.M."/>
            <person name="Op den Camp H."/>
            <person name="Overmann J."/>
            <person name="Amann R."/>
            <person name="Jetten M.S.M."/>
            <person name="Mascher T."/>
            <person name="Medema M.H."/>
            <person name="Devos D.P."/>
            <person name="Kaster A.-K."/>
            <person name="Ovreas L."/>
            <person name="Rohde M."/>
            <person name="Galperin M.Y."/>
            <person name="Jogler C."/>
        </authorList>
    </citation>
    <scope>NUCLEOTIDE SEQUENCE [LARGE SCALE GENOMIC DNA]</scope>
    <source>
        <strain evidence="3 4">UC8</strain>
    </source>
</reference>
<dbReference type="EMBL" id="CP042914">
    <property type="protein sequence ID" value="QEG38922.1"/>
    <property type="molecule type" value="Genomic_DNA"/>
</dbReference>
<gene>
    <name evidence="3" type="ORF">UC8_08810</name>
</gene>
<accession>A0A5B9QM63</accession>
<proteinExistence type="predicted"/>
<feature type="transmembrane region" description="Helical" evidence="1">
    <location>
        <begin position="12"/>
        <end position="33"/>
    </location>
</feature>
<dbReference type="InterPro" id="IPR028250">
    <property type="entry name" value="DsbDN"/>
</dbReference>
<dbReference type="Gene3D" id="2.60.40.1250">
    <property type="entry name" value="Thiol:disulfide interchange protein DsbD, N-terminal domain"/>
    <property type="match status" value="1"/>
</dbReference>
<protein>
    <submittedName>
        <fullName evidence="3">Disulfide bond corrector protein DsbC</fullName>
    </submittedName>
</protein>
<name>A0A5B9QM63_9BACT</name>
<dbReference type="PROSITE" id="PS51257">
    <property type="entry name" value="PROKAR_LIPOPROTEIN"/>
    <property type="match status" value="1"/>
</dbReference>
<dbReference type="InterPro" id="IPR036929">
    <property type="entry name" value="DsbDN_sf"/>
</dbReference>
<evidence type="ECO:0000313" key="4">
    <source>
        <dbReference type="Proteomes" id="UP000325286"/>
    </source>
</evidence>
<dbReference type="Proteomes" id="UP000325286">
    <property type="component" value="Chromosome"/>
</dbReference>
<feature type="domain" description="Thiol:disulfide interchange protein DsbD N-terminal" evidence="2">
    <location>
        <begin position="84"/>
        <end position="187"/>
    </location>
</feature>
<dbReference type="Pfam" id="PF11412">
    <property type="entry name" value="DsbD_N"/>
    <property type="match status" value="1"/>
</dbReference>
<keyword evidence="1" id="KW-0812">Transmembrane</keyword>
<sequence>MLRSGRMTATVLDAPHVGVITLLAGLLAIALVGCNQKPHAQLDASTMIPSEIQWRVRHIQSVNTASKAGHVTVTAALPDQALDTAKEVKVPIEITIEPGFFIYGLVESRSPFTPLSVNVLADDKAVNVEPIQIPKAELIEDGKPVYRNSIAVPLSIRFADPKPSTVTLTITVQFQACNDLACLPPADIIAELEVLITSSPLSLKGEPS</sequence>
<evidence type="ECO:0000259" key="2">
    <source>
        <dbReference type="Pfam" id="PF11412"/>
    </source>
</evidence>
<evidence type="ECO:0000313" key="3">
    <source>
        <dbReference type="EMBL" id="QEG38922.1"/>
    </source>
</evidence>
<dbReference type="KEGG" id="rul:UC8_08810"/>
<keyword evidence="1" id="KW-0472">Membrane</keyword>
<organism evidence="3 4">
    <name type="scientific">Roseimaritima ulvae</name>
    <dbReference type="NCBI Taxonomy" id="980254"/>
    <lineage>
        <taxon>Bacteria</taxon>
        <taxon>Pseudomonadati</taxon>
        <taxon>Planctomycetota</taxon>
        <taxon>Planctomycetia</taxon>
        <taxon>Pirellulales</taxon>
        <taxon>Pirellulaceae</taxon>
        <taxon>Roseimaritima</taxon>
    </lineage>
</organism>